<reference evidence="3" key="1">
    <citation type="submission" date="2016-10" db="EMBL/GenBank/DDBJ databases">
        <authorList>
            <person name="Varghese N."/>
            <person name="Submissions S."/>
        </authorList>
    </citation>
    <scope>NUCLEOTIDE SEQUENCE [LARGE SCALE GENOMIC DNA]</scope>
    <source>
        <strain evidence="3">DSM 22361</strain>
    </source>
</reference>
<keyword evidence="3" id="KW-1185">Reference proteome</keyword>
<dbReference type="RefSeq" id="WP_103906536.1">
    <property type="nucleotide sequence ID" value="NZ_CP049246.1"/>
</dbReference>
<evidence type="ECO:0000256" key="1">
    <source>
        <dbReference type="SAM" id="Phobius"/>
    </source>
</evidence>
<gene>
    <name evidence="2" type="ORF">SAMN05421877_10790</name>
</gene>
<keyword evidence="1" id="KW-1133">Transmembrane helix</keyword>
<organism evidence="2 3">
    <name type="scientific">Sphingobacterium lactis</name>
    <dbReference type="NCBI Taxonomy" id="797291"/>
    <lineage>
        <taxon>Bacteria</taxon>
        <taxon>Pseudomonadati</taxon>
        <taxon>Bacteroidota</taxon>
        <taxon>Sphingobacteriia</taxon>
        <taxon>Sphingobacteriales</taxon>
        <taxon>Sphingobacteriaceae</taxon>
        <taxon>Sphingobacterium</taxon>
    </lineage>
</organism>
<accession>A0A1H5ZMK7</accession>
<evidence type="ECO:0008006" key="4">
    <source>
        <dbReference type="Google" id="ProtNLM"/>
    </source>
</evidence>
<keyword evidence="1" id="KW-0812">Transmembrane</keyword>
<dbReference type="EMBL" id="FNUT01000007">
    <property type="protein sequence ID" value="SEG37659.1"/>
    <property type="molecule type" value="Genomic_DNA"/>
</dbReference>
<dbReference type="Proteomes" id="UP000236731">
    <property type="component" value="Unassembled WGS sequence"/>
</dbReference>
<sequence>MKTLKNKQNLSIQQWVARLFAGGLLGLAICSLFITSCKDGEYTPVEEEDSTIVSPSPKGDVVGKVVAGYQGWFGAAGDGSPFNSWRHWAVSGAPAPNNQSFELYPDIREYSKTYATGYAALGNGNPANLFSHWDDQTVDLHFKWMKQYGVQTAAVQRFGNYLLKDARDRGFKDGVMQKAKVAAEAHQVKFYVAYDISGWTNFSTELKEDWTNKMEAHVSSPMYAKQNGKPVVSIWGLGVANRPGDVNSYLDLINWFKGKGYYVIIGVAKFWRSDTANMEAYKAADMVSPWSVGSMRNLEKVDEYIKDLKADLEFLTANKQDYQPVVFPGFAWSNWKPGTPRNEIPRLHGDFMWRQFKNIVELGMQNVYIAMFDEYDEGTAIAKAAENSSQIPTNQYFLTLDADGVEVSSDFYLRLTKDAGKMLRREAPVQQEHPTPHK</sequence>
<dbReference type="Gene3D" id="3.20.20.80">
    <property type="entry name" value="Glycosidases"/>
    <property type="match status" value="1"/>
</dbReference>
<name>A0A1H5ZMK7_9SPHI</name>
<dbReference type="CDD" id="cd11576">
    <property type="entry name" value="GH99_GH71_like_2"/>
    <property type="match status" value="1"/>
</dbReference>
<evidence type="ECO:0000313" key="2">
    <source>
        <dbReference type="EMBL" id="SEG37659.1"/>
    </source>
</evidence>
<evidence type="ECO:0000313" key="3">
    <source>
        <dbReference type="Proteomes" id="UP000236731"/>
    </source>
</evidence>
<keyword evidence="1" id="KW-0472">Membrane</keyword>
<dbReference type="AlphaFoldDB" id="A0A1H5ZMK7"/>
<protein>
    <recommendedName>
        <fullName evidence="4">Glycosyl hydrolase family 99</fullName>
    </recommendedName>
</protein>
<dbReference type="OrthoDB" id="9783748at2"/>
<feature type="transmembrane region" description="Helical" evidence="1">
    <location>
        <begin position="15"/>
        <end position="34"/>
    </location>
</feature>
<proteinExistence type="predicted"/>